<dbReference type="AlphaFoldDB" id="A0A4D9DJR2"/>
<evidence type="ECO:0000256" key="1">
    <source>
        <dbReference type="SAM" id="MobiDB-lite"/>
    </source>
</evidence>
<reference evidence="2 3" key="2">
    <citation type="submission" date="2019-04" db="EMBL/GenBank/DDBJ databases">
        <title>The genome sequence of big-headed turtle.</title>
        <authorList>
            <person name="Gong S."/>
        </authorList>
    </citation>
    <scope>NUCLEOTIDE SEQUENCE [LARGE SCALE GENOMIC DNA]</scope>
    <source>
        <strain evidence="2">DO16091913</strain>
        <tissue evidence="2">Muscle</tissue>
    </source>
</reference>
<name>A0A4D9DJR2_9SAUR</name>
<reference evidence="2 3" key="1">
    <citation type="submission" date="2019-04" db="EMBL/GenBank/DDBJ databases">
        <title>Draft genome of the big-headed turtle Platysternon megacephalum.</title>
        <authorList>
            <person name="Gong S."/>
        </authorList>
    </citation>
    <scope>NUCLEOTIDE SEQUENCE [LARGE SCALE GENOMIC DNA]</scope>
    <source>
        <strain evidence="2">DO16091913</strain>
        <tissue evidence="2">Muscle</tissue>
    </source>
</reference>
<keyword evidence="3" id="KW-1185">Reference proteome</keyword>
<evidence type="ECO:0000313" key="3">
    <source>
        <dbReference type="Proteomes" id="UP000297703"/>
    </source>
</evidence>
<feature type="region of interest" description="Disordered" evidence="1">
    <location>
        <begin position="151"/>
        <end position="171"/>
    </location>
</feature>
<organism evidence="2 3">
    <name type="scientific">Platysternon megacephalum</name>
    <name type="common">big-headed turtle</name>
    <dbReference type="NCBI Taxonomy" id="55544"/>
    <lineage>
        <taxon>Eukaryota</taxon>
        <taxon>Metazoa</taxon>
        <taxon>Chordata</taxon>
        <taxon>Craniata</taxon>
        <taxon>Vertebrata</taxon>
        <taxon>Euteleostomi</taxon>
        <taxon>Archelosauria</taxon>
        <taxon>Testudinata</taxon>
        <taxon>Testudines</taxon>
        <taxon>Cryptodira</taxon>
        <taxon>Durocryptodira</taxon>
        <taxon>Testudinoidea</taxon>
        <taxon>Platysternidae</taxon>
        <taxon>Platysternon</taxon>
    </lineage>
</organism>
<dbReference type="EMBL" id="QXTE01012282">
    <property type="protein sequence ID" value="TFJ95193.1"/>
    <property type="molecule type" value="Genomic_DNA"/>
</dbReference>
<accession>A0A4D9DJR2</accession>
<comment type="caution">
    <text evidence="2">The sequence shown here is derived from an EMBL/GenBank/DDBJ whole genome shotgun (WGS) entry which is preliminary data.</text>
</comment>
<keyword evidence="2" id="KW-0378">Hydrolase</keyword>
<protein>
    <submittedName>
        <fullName evidence="2">DNA helicase</fullName>
    </submittedName>
</protein>
<proteinExistence type="predicted"/>
<dbReference type="Proteomes" id="UP000297703">
    <property type="component" value="Unassembled WGS sequence"/>
</dbReference>
<sequence>MAPCPSPTQIALAPELVYCRLPDPRAPQTKGPSYKWLCREGRSGSGRADCISAPELPSLVSQEGLCARLRLEEALGAALFLEQKGPLFAVPDFGLFQASERQGQHKPKNNIPVSAGRISGICRWDSLPKPSPRNNPAIHAVGEALVGQERGMLRHKPPPPKFSSPLPSDRGHDITSCPPALAPIPGGFLVPGVC</sequence>
<evidence type="ECO:0000313" key="2">
    <source>
        <dbReference type="EMBL" id="TFJ95193.1"/>
    </source>
</evidence>
<keyword evidence="2" id="KW-0547">Nucleotide-binding</keyword>
<dbReference type="GO" id="GO:0004386">
    <property type="term" value="F:helicase activity"/>
    <property type="evidence" value="ECO:0007669"/>
    <property type="project" value="UniProtKB-KW"/>
</dbReference>
<keyword evidence="2" id="KW-0067">ATP-binding</keyword>
<keyword evidence="2" id="KW-0347">Helicase</keyword>
<gene>
    <name evidence="2" type="ORF">DR999_PMT23345</name>
</gene>